<keyword evidence="2" id="KW-1185">Reference proteome</keyword>
<dbReference type="PATRIC" id="fig|285983.3.peg.1149"/>
<proteinExistence type="predicted"/>
<dbReference type="AlphaFoldDB" id="A0A0D6ZEH3"/>
<reference evidence="1 2" key="1">
    <citation type="submission" date="2015-01" db="EMBL/GenBank/DDBJ databases">
        <title>Draft genome sequences of the supercritical CO2 tolerant bacteria Bacillus subterraneus MITOT1 and Bacillus cereus MIT0214.</title>
        <authorList>
            <person name="Peet K.C."/>
            <person name="Thompson J.R."/>
        </authorList>
    </citation>
    <scope>NUCLEOTIDE SEQUENCE [LARGE SCALE GENOMIC DNA]</scope>
    <source>
        <strain evidence="1 2">MITOT1</strain>
    </source>
</reference>
<protein>
    <submittedName>
        <fullName evidence="1">Uncharacterized protein</fullName>
    </submittedName>
</protein>
<accession>A0A0D6ZEH3</accession>
<dbReference type="InterPro" id="IPR054055">
    <property type="entry name" value="YpzH"/>
</dbReference>
<dbReference type="EMBL" id="JXIQ01000013">
    <property type="protein sequence ID" value="KIY23680.1"/>
    <property type="molecule type" value="Genomic_DNA"/>
</dbReference>
<evidence type="ECO:0000313" key="1">
    <source>
        <dbReference type="EMBL" id="KIY23680.1"/>
    </source>
</evidence>
<dbReference type="Proteomes" id="UP000032512">
    <property type="component" value="Unassembled WGS sequence"/>
</dbReference>
<evidence type="ECO:0000313" key="2">
    <source>
        <dbReference type="Proteomes" id="UP000032512"/>
    </source>
</evidence>
<dbReference type="Pfam" id="PF21835">
    <property type="entry name" value="YIEGIA_cap"/>
    <property type="match status" value="1"/>
</dbReference>
<sequence>MGRESSERPGYEILAFVTLNKERILGGSQLTLLAENEEQQRLMVRDVAKAMKADVVQMKSGDYLVIRV</sequence>
<gene>
    <name evidence="1" type="ORF">UB32_01505</name>
</gene>
<comment type="caution">
    <text evidence="1">The sequence shown here is derived from an EMBL/GenBank/DDBJ whole genome shotgun (WGS) entry which is preliminary data.</text>
</comment>
<name>A0A0D6ZEH3_9BACI</name>
<organism evidence="1 2">
    <name type="scientific">Mesobacillus subterraneus</name>
    <dbReference type="NCBI Taxonomy" id="285983"/>
    <lineage>
        <taxon>Bacteria</taxon>
        <taxon>Bacillati</taxon>
        <taxon>Bacillota</taxon>
        <taxon>Bacilli</taxon>
        <taxon>Bacillales</taxon>
        <taxon>Bacillaceae</taxon>
        <taxon>Mesobacillus</taxon>
    </lineage>
</organism>
<dbReference type="RefSeq" id="WP_044390629.1">
    <property type="nucleotide sequence ID" value="NZ_JXIQ01000013.1"/>
</dbReference>
<dbReference type="OrthoDB" id="2053805at2"/>